<evidence type="ECO:0000313" key="2">
    <source>
        <dbReference type="EMBL" id="RRD32419.1"/>
    </source>
</evidence>
<dbReference type="GO" id="GO:0022857">
    <property type="term" value="F:transmembrane transporter activity"/>
    <property type="evidence" value="ECO:0007669"/>
    <property type="project" value="InterPro"/>
</dbReference>
<dbReference type="Gene3D" id="1.10.1760.20">
    <property type="match status" value="1"/>
</dbReference>
<proteinExistence type="predicted"/>
<feature type="transmembrane region" description="Helical" evidence="1">
    <location>
        <begin position="166"/>
        <end position="184"/>
    </location>
</feature>
<name>A0A3P1VDX6_9STRE</name>
<dbReference type="Pfam" id="PF12822">
    <property type="entry name" value="ECF_trnsprt"/>
    <property type="match status" value="1"/>
</dbReference>
<keyword evidence="3" id="KW-1185">Reference proteome</keyword>
<dbReference type="EMBL" id="RQZA01000001">
    <property type="protein sequence ID" value="RRD32419.1"/>
    <property type="molecule type" value="Genomic_DNA"/>
</dbReference>
<keyword evidence="1" id="KW-0812">Transmembrane</keyword>
<sequence>MKNNRSNHIATVAMFFAAMLVIHLLTSVLFNVLPFPIKPTIVHIPVIIASIIYGPRIGATLGAFMGIISVVTNTFVLLPSSYLFSPFVENGNLYSLIIAMIPRILIGITPYYVYKFVKNKPGLILAGAIGSMTNTVFVLGGIFILFSTVYNGNLQAMLATILGTNALAEMVISSALTVAIVPVMEKLKK</sequence>
<dbReference type="Proteomes" id="UP000281771">
    <property type="component" value="Unassembled WGS sequence"/>
</dbReference>
<keyword evidence="1" id="KW-0472">Membrane</keyword>
<feature type="transmembrane region" description="Helical" evidence="1">
    <location>
        <begin position="61"/>
        <end position="82"/>
    </location>
</feature>
<comment type="caution">
    <text evidence="2">The sequence shown here is derived from an EMBL/GenBank/DDBJ whole genome shotgun (WGS) entry which is preliminary data.</text>
</comment>
<protein>
    <submittedName>
        <fullName evidence="2">ECF transporter S component</fullName>
    </submittedName>
</protein>
<accession>A0A3P1VDX6</accession>
<feature type="transmembrane region" description="Helical" evidence="1">
    <location>
        <begin position="94"/>
        <end position="114"/>
    </location>
</feature>
<dbReference type="STRING" id="1123309.GCA_000377005_01485"/>
<evidence type="ECO:0000256" key="1">
    <source>
        <dbReference type="SAM" id="Phobius"/>
    </source>
</evidence>
<evidence type="ECO:0000313" key="3">
    <source>
        <dbReference type="Proteomes" id="UP000281771"/>
    </source>
</evidence>
<feature type="transmembrane region" description="Helical" evidence="1">
    <location>
        <begin position="123"/>
        <end position="146"/>
    </location>
</feature>
<gene>
    <name evidence="2" type="ORF">EII38_01395</name>
</gene>
<feature type="transmembrane region" description="Helical" evidence="1">
    <location>
        <begin position="12"/>
        <end position="30"/>
    </location>
</feature>
<reference evidence="2 3" key="1">
    <citation type="submission" date="2018-11" db="EMBL/GenBank/DDBJ databases">
        <title>Genomes From Bacteria Associated with the Canine Oral Cavity: a Test Case for Automated Genome-Based Taxonomic Assignment.</title>
        <authorList>
            <person name="Coil D.A."/>
            <person name="Jospin G."/>
            <person name="Darling A.E."/>
            <person name="Wallis C."/>
            <person name="Davis I.J."/>
            <person name="Harris S."/>
            <person name="Eisen J.A."/>
            <person name="Holcombe L.J."/>
            <person name="O'Flynn C."/>
        </authorList>
    </citation>
    <scope>NUCLEOTIDE SEQUENCE [LARGE SCALE GENOMIC DNA]</scope>
    <source>
        <strain evidence="2 3">OH4621_COT-116</strain>
    </source>
</reference>
<dbReference type="AlphaFoldDB" id="A0A3P1VDX6"/>
<dbReference type="RefSeq" id="WP_018167404.1">
    <property type="nucleotide sequence ID" value="NZ_RQZA01000001.1"/>
</dbReference>
<keyword evidence="1" id="KW-1133">Transmembrane helix</keyword>
<dbReference type="InterPro" id="IPR024529">
    <property type="entry name" value="ECF_trnsprt_substrate-spec"/>
</dbReference>
<organism evidence="2 3">
    <name type="scientific">Streptococcus minor</name>
    <dbReference type="NCBI Taxonomy" id="229549"/>
    <lineage>
        <taxon>Bacteria</taxon>
        <taxon>Bacillati</taxon>
        <taxon>Bacillota</taxon>
        <taxon>Bacilli</taxon>
        <taxon>Lactobacillales</taxon>
        <taxon>Streptococcaceae</taxon>
        <taxon>Streptococcus</taxon>
    </lineage>
</organism>